<evidence type="ECO:0000313" key="1">
    <source>
        <dbReference type="EMBL" id="CAG6627006.1"/>
    </source>
</evidence>
<protein>
    <submittedName>
        <fullName evidence="1">Uncharacterized protein</fullName>
    </submittedName>
</protein>
<name>A0A8D8Q891_9HEMI</name>
<reference evidence="1" key="1">
    <citation type="submission" date="2021-05" db="EMBL/GenBank/DDBJ databases">
        <authorList>
            <person name="Alioto T."/>
            <person name="Alioto T."/>
            <person name="Gomez Garrido J."/>
        </authorList>
    </citation>
    <scope>NUCLEOTIDE SEQUENCE</scope>
</reference>
<dbReference type="EMBL" id="HBUF01184004">
    <property type="protein sequence ID" value="CAG6656092.1"/>
    <property type="molecule type" value="Transcribed_RNA"/>
</dbReference>
<sequence length="116" mass="12452">MLSSISLRLGEVLGTNCEPSVTKADWLLILILILLGVVRRRTGESSIALDWLILLALLNLRLGVVCRILNLLGVGCTTAGESSIAKADWVVLLLLRSNICLGDDCESSSVAWVFTG</sequence>
<dbReference type="EMBL" id="HBUF01591764">
    <property type="protein sequence ID" value="CAG6773619.1"/>
    <property type="molecule type" value="Transcribed_RNA"/>
</dbReference>
<proteinExistence type="predicted"/>
<dbReference type="EMBL" id="HBUF01064113">
    <property type="protein sequence ID" value="CAG6627027.1"/>
    <property type="molecule type" value="Transcribed_RNA"/>
</dbReference>
<accession>A0A8D8Q891</accession>
<dbReference type="EMBL" id="HBUF01064107">
    <property type="protein sequence ID" value="CAG6627005.1"/>
    <property type="molecule type" value="Transcribed_RNA"/>
</dbReference>
<organism evidence="1">
    <name type="scientific">Cacopsylla melanoneura</name>
    <dbReference type="NCBI Taxonomy" id="428564"/>
    <lineage>
        <taxon>Eukaryota</taxon>
        <taxon>Metazoa</taxon>
        <taxon>Ecdysozoa</taxon>
        <taxon>Arthropoda</taxon>
        <taxon>Hexapoda</taxon>
        <taxon>Insecta</taxon>
        <taxon>Pterygota</taxon>
        <taxon>Neoptera</taxon>
        <taxon>Paraneoptera</taxon>
        <taxon>Hemiptera</taxon>
        <taxon>Sternorrhyncha</taxon>
        <taxon>Psylloidea</taxon>
        <taxon>Psyllidae</taxon>
        <taxon>Psyllinae</taxon>
        <taxon>Cacopsylla</taxon>
    </lineage>
</organism>
<dbReference type="EMBL" id="HBUF01591765">
    <property type="protein sequence ID" value="CAG6773620.1"/>
    <property type="molecule type" value="Transcribed_RNA"/>
</dbReference>
<dbReference type="EMBL" id="HBUF01184005">
    <property type="protein sequence ID" value="CAG6656093.1"/>
    <property type="molecule type" value="Transcribed_RNA"/>
</dbReference>
<dbReference type="AlphaFoldDB" id="A0A8D8Q891"/>
<dbReference type="EMBL" id="HBUF01064114">
    <property type="protein sequence ID" value="CAG6627028.1"/>
    <property type="molecule type" value="Transcribed_RNA"/>
</dbReference>
<dbReference type="EMBL" id="HBUF01064108">
    <property type="protein sequence ID" value="CAG6627006.1"/>
    <property type="molecule type" value="Transcribed_RNA"/>
</dbReference>